<evidence type="ECO:0000313" key="1">
    <source>
        <dbReference type="EMBL" id="CAB5388586.1"/>
    </source>
</evidence>
<dbReference type="AlphaFoldDB" id="A0A2N0NLH2"/>
<dbReference type="Proteomes" id="UP000232722">
    <property type="component" value="Unassembled WGS sequence"/>
</dbReference>
<reference evidence="1" key="3">
    <citation type="submission" date="2020-05" db="EMBL/GenBank/DDBJ databases">
        <authorList>
            <person name="Rincon C."/>
            <person name="Sanders R I."/>
            <person name="Robbins C."/>
            <person name="Chaturvedi A."/>
        </authorList>
    </citation>
    <scope>NUCLEOTIDE SEQUENCE</scope>
    <source>
        <strain evidence="1">CHB12</strain>
    </source>
</reference>
<comment type="caution">
    <text evidence="2">The sequence shown here is derived from an EMBL/GenBank/DDBJ whole genome shotgun (WGS) entry which is preliminary data.</text>
</comment>
<dbReference type="EMBL" id="CAGKOT010000062">
    <property type="protein sequence ID" value="CAB5388586.1"/>
    <property type="molecule type" value="Genomic_DNA"/>
</dbReference>
<dbReference type="OrthoDB" id="2353542at2759"/>
<sequence>MGNIIWKKPFESYNNPHNEITLTLHIINGKREIPIVGTPADDYVNIYKRCWQDNPDNRPDMRQVSELKSINLTNEQKTWNNTTLLIVIIIIHQIVRQIVTHQHQLVITRQLVHCYIVH</sequence>
<name>A0A2N0NLH2_9GLOM</name>
<dbReference type="SUPFAM" id="SSF56112">
    <property type="entry name" value="Protein kinase-like (PK-like)"/>
    <property type="match status" value="1"/>
</dbReference>
<evidence type="ECO:0000313" key="2">
    <source>
        <dbReference type="EMBL" id="PKB95406.1"/>
    </source>
</evidence>
<gene>
    <name evidence="1" type="ORF">CHRIB12_LOCUS20657</name>
    <name evidence="2" type="ORF">RhiirA5_436775</name>
</gene>
<organism evidence="2 3">
    <name type="scientific">Rhizophagus irregularis</name>
    <dbReference type="NCBI Taxonomy" id="588596"/>
    <lineage>
        <taxon>Eukaryota</taxon>
        <taxon>Fungi</taxon>
        <taxon>Fungi incertae sedis</taxon>
        <taxon>Mucoromycota</taxon>
        <taxon>Glomeromycotina</taxon>
        <taxon>Glomeromycetes</taxon>
        <taxon>Glomerales</taxon>
        <taxon>Glomeraceae</taxon>
        <taxon>Rhizophagus</taxon>
    </lineage>
</organism>
<dbReference type="EMBL" id="LLXJ01004820">
    <property type="protein sequence ID" value="PKB95406.1"/>
    <property type="molecule type" value="Genomic_DNA"/>
</dbReference>
<dbReference type="Proteomes" id="UP000684084">
    <property type="component" value="Unassembled WGS sequence"/>
</dbReference>
<dbReference type="VEuPathDB" id="FungiDB:RhiirFUN_005080"/>
<dbReference type="Gene3D" id="1.10.510.10">
    <property type="entry name" value="Transferase(Phosphotransferase) domain 1"/>
    <property type="match status" value="1"/>
</dbReference>
<protein>
    <recommendedName>
        <fullName evidence="4">Serine-threonine/tyrosine-protein kinase catalytic domain-containing protein</fullName>
    </recommendedName>
</protein>
<dbReference type="VEuPathDB" id="FungiDB:FUN_005401"/>
<reference evidence="2 3" key="2">
    <citation type="submission" date="2017-09" db="EMBL/GenBank/DDBJ databases">
        <title>Extensive intraspecific genome diversity in a model arbuscular mycorrhizal fungus.</title>
        <authorList>
            <person name="Chen E.C."/>
            <person name="Morin E."/>
            <person name="Beaudet D."/>
            <person name="Noel J."/>
            <person name="Ndikumana S."/>
            <person name="Charron P."/>
            <person name="St-Onge C."/>
            <person name="Giorgi J."/>
            <person name="Grigoriev I.V."/>
            <person name="Roux C."/>
            <person name="Martin F.M."/>
            <person name="Corradi N."/>
        </authorList>
    </citation>
    <scope>NUCLEOTIDE SEQUENCE [LARGE SCALE GENOMIC DNA]</scope>
    <source>
        <strain evidence="2 3">A5</strain>
    </source>
</reference>
<evidence type="ECO:0000313" key="3">
    <source>
        <dbReference type="Proteomes" id="UP000232722"/>
    </source>
</evidence>
<dbReference type="InterPro" id="IPR011009">
    <property type="entry name" value="Kinase-like_dom_sf"/>
</dbReference>
<accession>A0A2N0NLH2</accession>
<proteinExistence type="predicted"/>
<reference evidence="2 3" key="1">
    <citation type="submission" date="2016-04" db="EMBL/GenBank/DDBJ databases">
        <title>Genome analyses suggest a sexual origin of heterokaryosis in a supposedly ancient asexual fungus.</title>
        <authorList>
            <person name="Ropars J."/>
            <person name="Sedzielewska K."/>
            <person name="Noel J."/>
            <person name="Charron P."/>
            <person name="Farinelli L."/>
            <person name="Marton T."/>
            <person name="Kruger M."/>
            <person name="Pelin A."/>
            <person name="Brachmann A."/>
            <person name="Corradi N."/>
        </authorList>
    </citation>
    <scope>NUCLEOTIDE SEQUENCE [LARGE SCALE GENOMIC DNA]</scope>
    <source>
        <strain evidence="2 3">A5</strain>
    </source>
</reference>
<evidence type="ECO:0008006" key="4">
    <source>
        <dbReference type="Google" id="ProtNLM"/>
    </source>
</evidence>